<dbReference type="InterPro" id="IPR001202">
    <property type="entry name" value="WW_dom"/>
</dbReference>
<dbReference type="Pfam" id="PF00397">
    <property type="entry name" value="WW"/>
    <property type="match status" value="1"/>
</dbReference>
<dbReference type="Pfam" id="PF13374">
    <property type="entry name" value="TPR_10"/>
    <property type="match status" value="1"/>
</dbReference>
<evidence type="ECO:0000313" key="3">
    <source>
        <dbReference type="EMBL" id="CAK8996954.1"/>
    </source>
</evidence>
<dbReference type="SUPFAM" id="SSF48452">
    <property type="entry name" value="TPR-like"/>
    <property type="match status" value="1"/>
</dbReference>
<dbReference type="EMBL" id="CAXAMM010002647">
    <property type="protein sequence ID" value="CAK8996954.1"/>
    <property type="molecule type" value="Genomic_DNA"/>
</dbReference>
<dbReference type="Gene3D" id="2.20.70.10">
    <property type="match status" value="1"/>
</dbReference>
<evidence type="ECO:0000259" key="1">
    <source>
        <dbReference type="Pfam" id="PF00313"/>
    </source>
</evidence>
<dbReference type="InterPro" id="IPR053137">
    <property type="entry name" value="NLR-like"/>
</dbReference>
<organism evidence="3 4">
    <name type="scientific">Durusdinium trenchii</name>
    <dbReference type="NCBI Taxonomy" id="1381693"/>
    <lineage>
        <taxon>Eukaryota</taxon>
        <taxon>Sar</taxon>
        <taxon>Alveolata</taxon>
        <taxon>Dinophyceae</taxon>
        <taxon>Suessiales</taxon>
        <taxon>Symbiodiniaceae</taxon>
        <taxon>Durusdinium</taxon>
    </lineage>
</organism>
<accession>A0ABP0I6K9</accession>
<evidence type="ECO:0000259" key="2">
    <source>
        <dbReference type="Pfam" id="PF00397"/>
    </source>
</evidence>
<dbReference type="PANTHER" id="PTHR46082">
    <property type="entry name" value="ATP/GTP-BINDING PROTEIN-RELATED"/>
    <property type="match status" value="1"/>
</dbReference>
<dbReference type="Pfam" id="PF00313">
    <property type="entry name" value="CSD"/>
    <property type="match status" value="1"/>
</dbReference>
<dbReference type="Pfam" id="PF13424">
    <property type="entry name" value="TPR_12"/>
    <property type="match status" value="1"/>
</dbReference>
<proteinExistence type="predicted"/>
<dbReference type="InterPro" id="IPR011990">
    <property type="entry name" value="TPR-like_helical_dom_sf"/>
</dbReference>
<feature type="domain" description="CSD" evidence="1">
    <location>
        <begin position="58"/>
        <end position="90"/>
    </location>
</feature>
<dbReference type="InterPro" id="IPR002059">
    <property type="entry name" value="CSP_DNA-bd"/>
</dbReference>
<dbReference type="InterPro" id="IPR012340">
    <property type="entry name" value="NA-bd_OB-fold"/>
</dbReference>
<dbReference type="Proteomes" id="UP001642464">
    <property type="component" value="Unassembled WGS sequence"/>
</dbReference>
<evidence type="ECO:0000313" key="4">
    <source>
        <dbReference type="Proteomes" id="UP001642464"/>
    </source>
</evidence>
<comment type="caution">
    <text evidence="3">The sequence shown here is derived from an EMBL/GenBank/DDBJ whole genome shotgun (WGS) entry which is preliminary data.</text>
</comment>
<dbReference type="Gene3D" id="1.25.40.10">
    <property type="entry name" value="Tetratricopeptide repeat domain"/>
    <property type="match status" value="1"/>
</dbReference>
<feature type="non-terminal residue" evidence="3">
    <location>
        <position position="332"/>
    </location>
</feature>
<reference evidence="3 4" key="1">
    <citation type="submission" date="2024-02" db="EMBL/GenBank/DDBJ databases">
        <authorList>
            <person name="Chen Y."/>
            <person name="Shah S."/>
            <person name="Dougan E. K."/>
            <person name="Thang M."/>
            <person name="Chan C."/>
        </authorList>
    </citation>
    <scope>NUCLEOTIDE SEQUENCE [LARGE SCALE GENOMIC DNA]</scope>
</reference>
<dbReference type="CDD" id="cd04458">
    <property type="entry name" value="CSP_CDS"/>
    <property type="match status" value="1"/>
</dbReference>
<sequence>MLQGSPDVFAHTLQFTGDADNLRGGEKVTFETEWDEKKQKARAVTWSLDASAAVIMRSGMVKKYFSDKGFGFIAPDEGGEDIFAHSRQFTGPYGPMGTPGCDPRFAPYGAASMQSGMQGVMPGMIDPSGLPPGWEQMTDASTGKLYFCNRATGEQFALPLAHSFENLVGPLLELGHYDEAQRLLMRPRLVPRQSLDEALQKENLAAAFQGTGRTAEAEVLVREALAVLEHAFPPQVRDVRPAGARARLAQILHVQGRTSEAEPLLRQALADLEASLGVDHPQVLNCARNLAVLLKQKAAPGALPEAEALLKRAASGYAEALGADHPETQRLR</sequence>
<keyword evidence="4" id="KW-1185">Reference proteome</keyword>
<dbReference type="Gene3D" id="2.40.50.140">
    <property type="entry name" value="Nucleic acid-binding proteins"/>
    <property type="match status" value="2"/>
</dbReference>
<name>A0ABP0I6K9_9DINO</name>
<dbReference type="SUPFAM" id="SSF50249">
    <property type="entry name" value="Nucleic acid-binding proteins"/>
    <property type="match status" value="1"/>
</dbReference>
<dbReference type="PANTHER" id="PTHR46082:SF6">
    <property type="entry name" value="AAA+ ATPASE DOMAIN-CONTAINING PROTEIN-RELATED"/>
    <property type="match status" value="1"/>
</dbReference>
<protein>
    <submittedName>
        <fullName evidence="3">Kinesin light chain (KLC)</fullName>
    </submittedName>
</protein>
<dbReference type="InterPro" id="IPR036020">
    <property type="entry name" value="WW_dom_sf"/>
</dbReference>
<gene>
    <name evidence="3" type="ORF">SCF082_LOCUS5012</name>
</gene>
<dbReference type="SUPFAM" id="SSF51045">
    <property type="entry name" value="WW domain"/>
    <property type="match status" value="1"/>
</dbReference>
<feature type="domain" description="WW" evidence="2">
    <location>
        <begin position="130"/>
        <end position="154"/>
    </location>
</feature>